<dbReference type="Proteomes" id="UP001163223">
    <property type="component" value="Chromosome"/>
</dbReference>
<evidence type="ECO:0000313" key="2">
    <source>
        <dbReference type="Proteomes" id="UP001163223"/>
    </source>
</evidence>
<proteinExistence type="predicted"/>
<gene>
    <name evidence="1" type="primary">sdhD</name>
    <name evidence="1" type="ORF">OXU80_21255</name>
</gene>
<name>A0ACD4NKN2_9HYPH</name>
<protein>
    <submittedName>
        <fullName evidence="1">Succinate dehydrogenase, hydrophobic membrane anchor protein</fullName>
    </submittedName>
</protein>
<evidence type="ECO:0000313" key="1">
    <source>
        <dbReference type="EMBL" id="WAJ27353.1"/>
    </source>
</evidence>
<organism evidence="1 2">
    <name type="scientific">Antarcticirhabdus aurantiaca</name>
    <dbReference type="NCBI Taxonomy" id="2606717"/>
    <lineage>
        <taxon>Bacteria</taxon>
        <taxon>Pseudomonadati</taxon>
        <taxon>Pseudomonadota</taxon>
        <taxon>Alphaproteobacteria</taxon>
        <taxon>Hyphomicrobiales</taxon>
        <taxon>Aurantimonadaceae</taxon>
        <taxon>Antarcticirhabdus</taxon>
    </lineage>
</organism>
<accession>A0ACD4NKN2</accession>
<dbReference type="EMBL" id="CP113520">
    <property type="protein sequence ID" value="WAJ27353.1"/>
    <property type="molecule type" value="Genomic_DNA"/>
</dbReference>
<reference evidence="1" key="1">
    <citation type="submission" date="2022-11" db="EMBL/GenBank/DDBJ databases">
        <title>beta-Carotene-producing bacterium, Jeongeuplla avenae sp. nov., alleviates the salt stress of Arabidopsis seedlings.</title>
        <authorList>
            <person name="Jiang L."/>
            <person name="Lee J."/>
        </authorList>
    </citation>
    <scope>NUCLEOTIDE SEQUENCE</scope>
    <source>
        <strain evidence="1">DY_R2A_6</strain>
    </source>
</reference>
<sequence length="130" mass="14533">MSADPFKMRTPLRRVRGLGVSGSGTEHFWLQRMTALSNIALILFFVVFLVAMHDEPYAVVREAFRNPIIGLLVALVPVSFSIHMRLGMEIVIEDYVHSTWKLPLRIINTFFAVLIAAASLFAIAKLSFGA</sequence>
<keyword evidence="2" id="KW-1185">Reference proteome</keyword>